<dbReference type="Gene3D" id="1.10.1400.10">
    <property type="match status" value="1"/>
</dbReference>
<evidence type="ECO:0000256" key="3">
    <source>
        <dbReference type="ARBA" id="ARBA00023145"/>
    </source>
</evidence>
<comment type="caution">
    <text evidence="4">The sequence shown here is derived from an EMBL/GenBank/DDBJ whole genome shotgun (WGS) entry which is preliminary data.</text>
</comment>
<dbReference type="InterPro" id="IPR014395">
    <property type="entry name" value="Pen/GL7ACA/AHL_acylase"/>
</dbReference>
<reference evidence="4 5" key="1">
    <citation type="submission" date="2007-11" db="EMBL/GenBank/DDBJ databases">
        <authorList>
            <person name="Wagner-Dobler I."/>
            <person name="Ferriera S."/>
            <person name="Johnson J."/>
            <person name="Kravitz S."/>
            <person name="Beeson K."/>
            <person name="Sutton G."/>
            <person name="Rogers Y.-H."/>
            <person name="Friedman R."/>
            <person name="Frazier M."/>
            <person name="Venter J.C."/>
        </authorList>
    </citation>
    <scope>NUCLEOTIDE SEQUENCE [LARGE SCALE GENOMIC DNA]</scope>
    <source>
        <strain evidence="4 5">HEL-45</strain>
    </source>
</reference>
<dbReference type="Pfam" id="PF01804">
    <property type="entry name" value="Penicil_amidase"/>
    <property type="match status" value="1"/>
</dbReference>
<dbReference type="Proteomes" id="UP000003257">
    <property type="component" value="Unassembled WGS sequence"/>
</dbReference>
<evidence type="ECO:0000256" key="2">
    <source>
        <dbReference type="ARBA" id="ARBA00022801"/>
    </source>
</evidence>
<accession>A0ABP2D866</accession>
<dbReference type="InterPro" id="IPR043147">
    <property type="entry name" value="Penicillin_amidase_A-knob"/>
</dbReference>
<dbReference type="PANTHER" id="PTHR34218:SF4">
    <property type="entry name" value="ACYL-HOMOSERINE LACTONE ACYLASE QUIP"/>
    <property type="match status" value="1"/>
</dbReference>
<protein>
    <submittedName>
        <fullName evidence="4">Penicillin acylase</fullName>
    </submittedName>
</protein>
<organism evidence="4 5">
    <name type="scientific">Sulfitobacter indolifex HEL-45</name>
    <dbReference type="NCBI Taxonomy" id="391624"/>
    <lineage>
        <taxon>Bacteria</taxon>
        <taxon>Pseudomonadati</taxon>
        <taxon>Pseudomonadota</taxon>
        <taxon>Alphaproteobacteria</taxon>
        <taxon>Rhodobacterales</taxon>
        <taxon>Roseobacteraceae</taxon>
        <taxon>Sulfitobacter</taxon>
    </lineage>
</organism>
<proteinExistence type="inferred from homology"/>
<dbReference type="CDD" id="cd03747">
    <property type="entry name" value="Ntn_PGA_like"/>
    <property type="match status" value="1"/>
</dbReference>
<dbReference type="InterPro" id="IPR043146">
    <property type="entry name" value="Penicillin_amidase_N_B-knob"/>
</dbReference>
<dbReference type="Gene3D" id="1.10.439.10">
    <property type="entry name" value="Penicillin Amidohydrolase, domain 1"/>
    <property type="match status" value="1"/>
</dbReference>
<dbReference type="InterPro" id="IPR002692">
    <property type="entry name" value="S45"/>
</dbReference>
<evidence type="ECO:0000313" key="5">
    <source>
        <dbReference type="Proteomes" id="UP000003257"/>
    </source>
</evidence>
<name>A0ABP2D866_9RHOB</name>
<dbReference type="Gene3D" id="2.30.120.10">
    <property type="match status" value="1"/>
</dbReference>
<evidence type="ECO:0000256" key="1">
    <source>
        <dbReference type="ARBA" id="ARBA00006586"/>
    </source>
</evidence>
<dbReference type="PIRSF" id="PIRSF001227">
    <property type="entry name" value="Pen_acylase"/>
    <property type="match status" value="1"/>
</dbReference>
<keyword evidence="2" id="KW-0378">Hydrolase</keyword>
<dbReference type="InterPro" id="IPR023343">
    <property type="entry name" value="Penicillin_amidase_dom1"/>
</dbReference>
<dbReference type="InterPro" id="IPR029055">
    <property type="entry name" value="Ntn_hydrolases_N"/>
</dbReference>
<gene>
    <name evidence="4" type="ORF">OIHEL45_20431</name>
</gene>
<dbReference type="PANTHER" id="PTHR34218">
    <property type="entry name" value="PEPTIDASE S45 PENICILLIN AMIDASE"/>
    <property type="match status" value="1"/>
</dbReference>
<evidence type="ECO:0000313" key="4">
    <source>
        <dbReference type="EMBL" id="EDQ03477.1"/>
    </source>
</evidence>
<keyword evidence="3" id="KW-0865">Zymogen</keyword>
<dbReference type="EMBL" id="ABID01000016">
    <property type="protein sequence ID" value="EDQ03477.1"/>
    <property type="molecule type" value="Genomic_DNA"/>
</dbReference>
<sequence length="771" mass="84317">MPGLTAEASIAVDRWGVPHIRAESEPDLFFVQGFNAARDRLWQIDLWRKRGLGLLAADFGPGYLEQDRAARLFLYRGDMAPEWAAYAPDAEAICTAFATGVNAYIVAAQAGRMPMPPEFALMGTQPMPWSPEDVVRIRSHCLTRNALNEVLRARTLAEAGPEADRMRAELVPPVEAVFDPEVPPEAIPLETIEDFKLATASVTFSHDRLNATLDEAPRWRTLNTLGEVVAEAESQGSNNWAVSGARTATGRPVMGTDPHRTHALPSLRYIVHLSAPGLDVIGAGEPSVPGISLGHNGHSAFSLTIFGADQEDMLVYRRDPEAANRYAYGDGKEEVQEVSERFAVRGYPDQTKRLRFTRHGPVVHETPERLFAIRTVWSDPGAAPYMASLSVMRAKSWDSYRVALKGWGTPSINHVYADVTGDIGWQTVGTTPRREGWNGLLPVPGDGRYEWQGKLSLDELPHVLNPARGFVATANEMNLPDGWDAAAAAVGYEWVDRSRADRIHAVLDDQTEHDIADSCALQTDLHSAAAVRMQRVLAGLVMDGDAADAAAHLAVWDARVTADSSQALFFEYWVTRHLKPALFTALIGPGVSIELLWPGSIQSVLDLVERPEHWFAKDAEETRDAILRDSLTAAWADSKTRFGADVASWHWGAIHRLPLPHALEAVNAPAEWSVGPFEIGGSGSTPAYANYRIGDFTTITGPSVRIVMDVGAWDNSVFINLPGQSGMPGNPHFADLADDWQRGNYHPLLYSRGAVDAATEIVLRLLPGDAP</sequence>
<dbReference type="Gene3D" id="3.60.20.10">
    <property type="entry name" value="Glutamine Phosphoribosylpyrophosphate, subunit 1, domain 1"/>
    <property type="match status" value="1"/>
</dbReference>
<dbReference type="RefSeq" id="WP_007120957.1">
    <property type="nucleotide sequence ID" value="NZ_ABID01000016.1"/>
</dbReference>
<keyword evidence="5" id="KW-1185">Reference proteome</keyword>
<comment type="similarity">
    <text evidence="1">Belongs to the peptidase S45 family.</text>
</comment>
<dbReference type="SUPFAM" id="SSF56235">
    <property type="entry name" value="N-terminal nucleophile aminohydrolases (Ntn hydrolases)"/>
    <property type="match status" value="1"/>
</dbReference>